<feature type="compositionally biased region" description="Basic residues" evidence="3">
    <location>
        <begin position="561"/>
        <end position="572"/>
    </location>
</feature>
<reference evidence="6" key="1">
    <citation type="submission" date="2022-11" db="UniProtKB">
        <authorList>
            <consortium name="WormBaseParasite"/>
        </authorList>
    </citation>
    <scope>IDENTIFICATION</scope>
</reference>
<evidence type="ECO:0000256" key="2">
    <source>
        <dbReference type="SAM" id="Coils"/>
    </source>
</evidence>
<dbReference type="PANTHER" id="PTHR23509:SF48">
    <property type="entry name" value="INTRACELLULAR PHOSPHOLIPASE A1"/>
    <property type="match status" value="1"/>
</dbReference>
<evidence type="ECO:0000256" key="1">
    <source>
        <dbReference type="ARBA" id="ARBA00038464"/>
    </source>
</evidence>
<dbReference type="InterPro" id="IPR004177">
    <property type="entry name" value="DDHD_dom"/>
</dbReference>
<feature type="region of interest" description="Disordered" evidence="3">
    <location>
        <begin position="560"/>
        <end position="655"/>
    </location>
</feature>
<feature type="coiled-coil region" evidence="2">
    <location>
        <begin position="432"/>
        <end position="466"/>
    </location>
</feature>
<feature type="domain" description="DDHD" evidence="4">
    <location>
        <begin position="471"/>
        <end position="742"/>
    </location>
</feature>
<proteinExistence type="inferred from homology"/>
<dbReference type="InterPro" id="IPR058055">
    <property type="entry name" value="PA-PLA1"/>
</dbReference>
<dbReference type="GO" id="GO:0005737">
    <property type="term" value="C:cytoplasm"/>
    <property type="evidence" value="ECO:0007669"/>
    <property type="project" value="TreeGrafter"/>
</dbReference>
<comment type="similarity">
    <text evidence="1">Belongs to the PA-PLA1 family.</text>
</comment>
<dbReference type="AlphaFoldDB" id="A0A914WR78"/>
<evidence type="ECO:0000313" key="5">
    <source>
        <dbReference type="Proteomes" id="UP000887566"/>
    </source>
</evidence>
<feature type="compositionally biased region" description="Basic and acidic residues" evidence="3">
    <location>
        <begin position="1"/>
        <end position="19"/>
    </location>
</feature>
<evidence type="ECO:0000259" key="4">
    <source>
        <dbReference type="PROSITE" id="PS51043"/>
    </source>
</evidence>
<dbReference type="Proteomes" id="UP000887566">
    <property type="component" value="Unplaced"/>
</dbReference>
<dbReference type="SMART" id="SM01127">
    <property type="entry name" value="DDHD"/>
    <property type="match status" value="1"/>
</dbReference>
<dbReference type="PROSITE" id="PS51043">
    <property type="entry name" value="DDHD"/>
    <property type="match status" value="1"/>
</dbReference>
<dbReference type="GO" id="GO:0046872">
    <property type="term" value="F:metal ion binding"/>
    <property type="evidence" value="ECO:0007669"/>
    <property type="project" value="InterPro"/>
</dbReference>
<organism evidence="5 6">
    <name type="scientific">Plectus sambesii</name>
    <dbReference type="NCBI Taxonomy" id="2011161"/>
    <lineage>
        <taxon>Eukaryota</taxon>
        <taxon>Metazoa</taxon>
        <taxon>Ecdysozoa</taxon>
        <taxon>Nematoda</taxon>
        <taxon>Chromadorea</taxon>
        <taxon>Plectida</taxon>
        <taxon>Plectina</taxon>
        <taxon>Plectoidea</taxon>
        <taxon>Plectidae</taxon>
        <taxon>Plectus</taxon>
    </lineage>
</organism>
<sequence>MSDDTNKEKDPLEGGHIEVESSAVGESEDAAAMTGNVPSSPSDETPTLESPKPPPRMKRHSDKRVVTELRADEVRWFYKRQVDETKWRPFNGADSLLLEVRWRQKNDVPIDFKTVEQVAQLCKRPTVVVLDGLYKLSETGTEVTPIFWSDTALELRRGTWFLAENFQPINPEYAIQIEEHHLKHFRGQVIPETGHVFFDKDTKKLILTELKLENSYARWNSVVDVNLYSTSAKNRFLRYLSLSKGAALVRGYKEAACLTDCPKPIGHIIFVIHGIGQKGYEGLIAKHTDNLRDVADTYYEKHFDKEKTRPIFLPVEWRAKLTLDNGLTDNITLRCMEAMRNALNTMRNALNSTAMDIMYYQSPLYRQEIVGGMTRVLNQMYDTFVEYNPDFNGQVSFFAHSLGSVMAYDILTGWSPLLLYDQFVTHMIAKHIAEAEGDNRQILEQLQEARAQIHNLEGGLEAILQSSDDRLKFKVANLFCVGSPLAVFLAMRGQEAINVIPKTEDVQRIYNIFHPADPVAYRLEPLIHADYRHIRPVKIHHYNSSKLKFPYSSMPMEMHKRSLRKVSGKKGSSKKDPEMGNIVTNAEIGVDATKANEHGEREDDDDELDDDDDGSDSESTPDSSMRHHPGSGGSSPRSGTPVSDAPAPSSKRWWNFGSKSSEKSLVETAKDVVAEGAEIVKKISPLETLLEGITHDLKLERRLDYSLRQGLTEVSYWSVLKSHFTYWTHHDIIMFVLTQLYEEH</sequence>
<feature type="compositionally biased region" description="Polar residues" evidence="3">
    <location>
        <begin position="36"/>
        <end position="48"/>
    </location>
</feature>
<dbReference type="GO" id="GO:0004620">
    <property type="term" value="F:phospholipase activity"/>
    <property type="evidence" value="ECO:0007669"/>
    <property type="project" value="TreeGrafter"/>
</dbReference>
<evidence type="ECO:0000313" key="6">
    <source>
        <dbReference type="WBParaSite" id="PSAMB.scaffold4619size14064.g24765.t1"/>
    </source>
</evidence>
<name>A0A914WR78_9BILA</name>
<keyword evidence="2" id="KW-0175">Coiled coil</keyword>
<feature type="region of interest" description="Disordered" evidence="3">
    <location>
        <begin position="1"/>
        <end position="64"/>
    </location>
</feature>
<dbReference type="PANTHER" id="PTHR23509">
    <property type="entry name" value="PA-PL1 PHOSPHOLIPASE FAMILY"/>
    <property type="match status" value="1"/>
</dbReference>
<dbReference type="WBParaSite" id="PSAMB.scaffold4619size14064.g24765.t1">
    <property type="protein sequence ID" value="PSAMB.scaffold4619size14064.g24765.t1"/>
    <property type="gene ID" value="PSAMB.scaffold4619size14064.g24765"/>
</dbReference>
<protein>
    <submittedName>
        <fullName evidence="6">DDHD domain-containing protein</fullName>
    </submittedName>
</protein>
<evidence type="ECO:0000256" key="3">
    <source>
        <dbReference type="SAM" id="MobiDB-lite"/>
    </source>
</evidence>
<keyword evidence="5" id="KW-1185">Reference proteome</keyword>
<accession>A0A914WR78</accession>
<feature type="compositionally biased region" description="Acidic residues" evidence="3">
    <location>
        <begin position="602"/>
        <end position="616"/>
    </location>
</feature>
<dbReference type="Pfam" id="PF02862">
    <property type="entry name" value="DDHD"/>
    <property type="match status" value="1"/>
</dbReference>